<dbReference type="Proteomes" id="UP000591844">
    <property type="component" value="Unassembled WGS sequence"/>
</dbReference>
<feature type="chain" id="PRO_5030977515" evidence="1">
    <location>
        <begin position="26"/>
        <end position="64"/>
    </location>
</feature>
<reference evidence="2 3" key="1">
    <citation type="submission" date="2018-02" db="EMBL/GenBank/DDBJ databases">
        <authorList>
            <person name="Machado R.A."/>
        </authorList>
    </citation>
    <scope>NUCLEOTIDE SEQUENCE [LARGE SCALE GENOMIC DNA]</scope>
    <source>
        <strain evidence="2 3">DSM 19724</strain>
    </source>
</reference>
<evidence type="ECO:0000256" key="1">
    <source>
        <dbReference type="SAM" id="SignalP"/>
    </source>
</evidence>
<gene>
    <name evidence="2" type="ORF">C5469_00305</name>
</gene>
<dbReference type="EMBL" id="PUJW01000001">
    <property type="protein sequence ID" value="NHB90645.1"/>
    <property type="molecule type" value="Genomic_DNA"/>
</dbReference>
<evidence type="ECO:0000313" key="2">
    <source>
        <dbReference type="EMBL" id="NHB90645.1"/>
    </source>
</evidence>
<keyword evidence="1" id="KW-0732">Signal</keyword>
<evidence type="ECO:0000313" key="3">
    <source>
        <dbReference type="Proteomes" id="UP000591844"/>
    </source>
</evidence>
<accession>A0A7X5QAC7</accession>
<feature type="signal peptide" evidence="1">
    <location>
        <begin position="1"/>
        <end position="25"/>
    </location>
</feature>
<name>A0A7X5QAC7_9GAMM</name>
<comment type="caution">
    <text evidence="2">The sequence shown here is derived from an EMBL/GenBank/DDBJ whole genome shotgun (WGS) entry which is preliminary data.</text>
</comment>
<protein>
    <submittedName>
        <fullName evidence="2">Uncharacterized protein</fullName>
    </submittedName>
</protein>
<sequence length="64" mass="7034">MGKLPLYYRSLTGLVLLAISTRAQASMPVSPVDQDTITVGKPLIHPAHLKPDNWVTYWSASLTL</sequence>
<keyword evidence="3" id="KW-1185">Reference proteome</keyword>
<organism evidence="2 3">
    <name type="scientific">Photorhabdus cinerea</name>
    <dbReference type="NCBI Taxonomy" id="471575"/>
    <lineage>
        <taxon>Bacteria</taxon>
        <taxon>Pseudomonadati</taxon>
        <taxon>Pseudomonadota</taxon>
        <taxon>Gammaproteobacteria</taxon>
        <taxon>Enterobacterales</taxon>
        <taxon>Morganellaceae</taxon>
        <taxon>Photorhabdus</taxon>
    </lineage>
</organism>
<proteinExistence type="predicted"/>
<dbReference type="AlphaFoldDB" id="A0A7X5QAC7"/>